<dbReference type="GO" id="GO:0010427">
    <property type="term" value="F:abscisic acid binding"/>
    <property type="evidence" value="ECO:0007669"/>
    <property type="project" value="TreeGrafter"/>
</dbReference>
<evidence type="ECO:0000313" key="2">
    <source>
        <dbReference type="Proteomes" id="UP000290289"/>
    </source>
</evidence>
<dbReference type="Proteomes" id="UP000290289">
    <property type="component" value="Chromosome 7"/>
</dbReference>
<dbReference type="GO" id="GO:0038023">
    <property type="term" value="F:signaling receptor activity"/>
    <property type="evidence" value="ECO:0007669"/>
    <property type="project" value="TreeGrafter"/>
</dbReference>
<evidence type="ECO:0008006" key="3">
    <source>
        <dbReference type="Google" id="ProtNLM"/>
    </source>
</evidence>
<dbReference type="EMBL" id="RDQH01000333">
    <property type="protein sequence ID" value="RXH95334.1"/>
    <property type="molecule type" value="Genomic_DNA"/>
</dbReference>
<protein>
    <recommendedName>
        <fullName evidence="3">Bet v I/Major latex protein domain-containing protein</fullName>
    </recommendedName>
</protein>
<dbReference type="GO" id="GO:0004864">
    <property type="term" value="F:protein phosphatase inhibitor activity"/>
    <property type="evidence" value="ECO:0007669"/>
    <property type="project" value="TreeGrafter"/>
</dbReference>
<dbReference type="GO" id="GO:0005737">
    <property type="term" value="C:cytoplasm"/>
    <property type="evidence" value="ECO:0007669"/>
    <property type="project" value="TreeGrafter"/>
</dbReference>
<proteinExistence type="predicted"/>
<dbReference type="PANTHER" id="PTHR31213:SF19">
    <property type="entry name" value="BET V I_MAJOR LATEX PROTEIN DOMAIN-CONTAINING PROTEIN"/>
    <property type="match status" value="1"/>
</dbReference>
<dbReference type="GO" id="GO:0005634">
    <property type="term" value="C:nucleus"/>
    <property type="evidence" value="ECO:0007669"/>
    <property type="project" value="TreeGrafter"/>
</dbReference>
<dbReference type="SUPFAM" id="SSF55961">
    <property type="entry name" value="Bet v1-like"/>
    <property type="match status" value="1"/>
</dbReference>
<gene>
    <name evidence="1" type="ORF">DVH24_025018</name>
</gene>
<dbReference type="GO" id="GO:0009738">
    <property type="term" value="P:abscisic acid-activated signaling pathway"/>
    <property type="evidence" value="ECO:0007669"/>
    <property type="project" value="TreeGrafter"/>
</dbReference>
<name>A0A498JNB2_MALDO</name>
<accession>A0A498JNB2</accession>
<dbReference type="InterPro" id="IPR023393">
    <property type="entry name" value="START-like_dom_sf"/>
</dbReference>
<dbReference type="InterPro" id="IPR050279">
    <property type="entry name" value="Plant_def-hormone_signal"/>
</dbReference>
<organism evidence="1 2">
    <name type="scientific">Malus domestica</name>
    <name type="common">Apple</name>
    <name type="synonym">Pyrus malus</name>
    <dbReference type="NCBI Taxonomy" id="3750"/>
    <lineage>
        <taxon>Eukaryota</taxon>
        <taxon>Viridiplantae</taxon>
        <taxon>Streptophyta</taxon>
        <taxon>Embryophyta</taxon>
        <taxon>Tracheophyta</taxon>
        <taxon>Spermatophyta</taxon>
        <taxon>Magnoliopsida</taxon>
        <taxon>eudicotyledons</taxon>
        <taxon>Gunneridae</taxon>
        <taxon>Pentapetalae</taxon>
        <taxon>rosids</taxon>
        <taxon>fabids</taxon>
        <taxon>Rosales</taxon>
        <taxon>Rosaceae</taxon>
        <taxon>Amygdaloideae</taxon>
        <taxon>Maleae</taxon>
        <taxon>Malus</taxon>
    </lineage>
</organism>
<reference evidence="1 2" key="1">
    <citation type="submission" date="2018-10" db="EMBL/GenBank/DDBJ databases">
        <title>A high-quality apple genome assembly.</title>
        <authorList>
            <person name="Hu J."/>
        </authorList>
    </citation>
    <scope>NUCLEOTIDE SEQUENCE [LARGE SCALE GENOMIC DNA]</scope>
    <source>
        <strain evidence="2">cv. HFTH1</strain>
        <tissue evidence="1">Young leaf</tissue>
    </source>
</reference>
<dbReference type="AlphaFoldDB" id="A0A498JNB2"/>
<dbReference type="Gene3D" id="3.30.530.20">
    <property type="match status" value="1"/>
</dbReference>
<evidence type="ECO:0000313" key="1">
    <source>
        <dbReference type="EMBL" id="RXH95334.1"/>
    </source>
</evidence>
<keyword evidence="2" id="KW-1185">Reference proteome</keyword>
<dbReference type="PANTHER" id="PTHR31213">
    <property type="entry name" value="OS08G0374000 PROTEIN-RELATED"/>
    <property type="match status" value="1"/>
</dbReference>
<comment type="caution">
    <text evidence="1">The sequence shown here is derived from an EMBL/GenBank/DDBJ whole genome shotgun (WGS) entry which is preliminary data.</text>
</comment>
<sequence length="153" mass="17034">MEHRGLSSSHRCRTFEFFEFWHELEAEVPASEAWELFGTLALARFVEQQLPDMIEKVQVIHGDGGAGTIIHIKFASGVGHTEKFTKADNETRAKEAEELPAGDSQPSCCCIIKTRVEYDVKEETTDAPNASSLVSIEPFVTIAEAAKIHLMKK</sequence>